<feature type="transmembrane region" description="Helical" evidence="1">
    <location>
        <begin position="158"/>
        <end position="180"/>
    </location>
</feature>
<protein>
    <submittedName>
        <fullName evidence="2">Uncharacterized protein</fullName>
    </submittedName>
</protein>
<reference evidence="2 3" key="1">
    <citation type="journal article" date="2019" name="Nat. Ecol. Evol.">
        <title>Megaphylogeny resolves global patterns of mushroom evolution.</title>
        <authorList>
            <person name="Varga T."/>
            <person name="Krizsan K."/>
            <person name="Foldi C."/>
            <person name="Dima B."/>
            <person name="Sanchez-Garcia M."/>
            <person name="Sanchez-Ramirez S."/>
            <person name="Szollosi G.J."/>
            <person name="Szarkandi J.G."/>
            <person name="Papp V."/>
            <person name="Albert L."/>
            <person name="Andreopoulos W."/>
            <person name="Angelini C."/>
            <person name="Antonin V."/>
            <person name="Barry K.W."/>
            <person name="Bougher N.L."/>
            <person name="Buchanan P."/>
            <person name="Buyck B."/>
            <person name="Bense V."/>
            <person name="Catcheside P."/>
            <person name="Chovatia M."/>
            <person name="Cooper J."/>
            <person name="Damon W."/>
            <person name="Desjardin D."/>
            <person name="Finy P."/>
            <person name="Geml J."/>
            <person name="Haridas S."/>
            <person name="Hughes K."/>
            <person name="Justo A."/>
            <person name="Karasinski D."/>
            <person name="Kautmanova I."/>
            <person name="Kiss B."/>
            <person name="Kocsube S."/>
            <person name="Kotiranta H."/>
            <person name="LaButti K.M."/>
            <person name="Lechner B.E."/>
            <person name="Liimatainen K."/>
            <person name="Lipzen A."/>
            <person name="Lukacs Z."/>
            <person name="Mihaltcheva S."/>
            <person name="Morgado L.N."/>
            <person name="Niskanen T."/>
            <person name="Noordeloos M.E."/>
            <person name="Ohm R.A."/>
            <person name="Ortiz-Santana B."/>
            <person name="Ovrebo C."/>
            <person name="Racz N."/>
            <person name="Riley R."/>
            <person name="Savchenko A."/>
            <person name="Shiryaev A."/>
            <person name="Soop K."/>
            <person name="Spirin V."/>
            <person name="Szebenyi C."/>
            <person name="Tomsovsky M."/>
            <person name="Tulloss R.E."/>
            <person name="Uehling J."/>
            <person name="Grigoriev I.V."/>
            <person name="Vagvolgyi C."/>
            <person name="Papp T."/>
            <person name="Martin F.M."/>
            <person name="Miettinen O."/>
            <person name="Hibbett D.S."/>
            <person name="Nagy L.G."/>
        </authorList>
    </citation>
    <scope>NUCLEOTIDE SEQUENCE [LARGE SCALE GENOMIC DNA]</scope>
    <source>
        <strain evidence="2 3">CBS 121175</strain>
    </source>
</reference>
<dbReference type="STRING" id="230819.A0A5C3KAU6"/>
<sequence length="231" mass="25661">MADIDDTFGALQIGSLFSMFLFGIVTLQCYVYSTRFEDDRKVFKLLVSAVWILELAHTISIAYEVYTATITHYGKADQYTRYPGFGLATIFGGTITMLVQTFFAFRVYTILPSPWRFVGLFCILLTTARCVVSVYAGIKGILATSIAGYTERFRAMLAALLISGAVIDVVVAVSMLWFLIRRRGDAMESAVRLIDKLVVYTVRKSSCLCMWFTNGGLTVCVVGLVRNGTGY</sequence>
<dbReference type="OrthoDB" id="3231781at2759"/>
<evidence type="ECO:0000313" key="2">
    <source>
        <dbReference type="EMBL" id="TFK16743.1"/>
    </source>
</evidence>
<dbReference type="Proteomes" id="UP000307440">
    <property type="component" value="Unassembled WGS sequence"/>
</dbReference>
<keyword evidence="3" id="KW-1185">Reference proteome</keyword>
<dbReference type="EMBL" id="ML210654">
    <property type="protein sequence ID" value="TFK16743.1"/>
    <property type="molecule type" value="Genomic_DNA"/>
</dbReference>
<feature type="transmembrane region" description="Helical" evidence="1">
    <location>
        <begin position="85"/>
        <end position="105"/>
    </location>
</feature>
<evidence type="ECO:0000313" key="3">
    <source>
        <dbReference type="Proteomes" id="UP000307440"/>
    </source>
</evidence>
<organism evidence="2 3">
    <name type="scientific">Coprinopsis marcescibilis</name>
    <name type="common">Agaric fungus</name>
    <name type="synonym">Psathyrella marcescibilis</name>
    <dbReference type="NCBI Taxonomy" id="230819"/>
    <lineage>
        <taxon>Eukaryota</taxon>
        <taxon>Fungi</taxon>
        <taxon>Dikarya</taxon>
        <taxon>Basidiomycota</taxon>
        <taxon>Agaricomycotina</taxon>
        <taxon>Agaricomycetes</taxon>
        <taxon>Agaricomycetidae</taxon>
        <taxon>Agaricales</taxon>
        <taxon>Agaricineae</taxon>
        <taxon>Psathyrellaceae</taxon>
        <taxon>Coprinopsis</taxon>
    </lineage>
</organism>
<name>A0A5C3KAU6_COPMA</name>
<evidence type="ECO:0000256" key="1">
    <source>
        <dbReference type="SAM" id="Phobius"/>
    </source>
</evidence>
<dbReference type="AlphaFoldDB" id="A0A5C3KAU6"/>
<accession>A0A5C3KAU6</accession>
<feature type="transmembrane region" description="Helical" evidence="1">
    <location>
        <begin position="12"/>
        <end position="33"/>
    </location>
</feature>
<proteinExistence type="predicted"/>
<dbReference type="PANTHER" id="PTHR40465">
    <property type="entry name" value="CHROMOSOME 1, WHOLE GENOME SHOTGUN SEQUENCE"/>
    <property type="match status" value="1"/>
</dbReference>
<feature type="transmembrane region" description="Helical" evidence="1">
    <location>
        <begin position="45"/>
        <end position="65"/>
    </location>
</feature>
<keyword evidence="1" id="KW-1133">Transmembrane helix</keyword>
<feature type="transmembrane region" description="Helical" evidence="1">
    <location>
        <begin position="117"/>
        <end position="138"/>
    </location>
</feature>
<keyword evidence="1" id="KW-0812">Transmembrane</keyword>
<dbReference type="PANTHER" id="PTHR40465:SF1">
    <property type="entry name" value="DUF6534 DOMAIN-CONTAINING PROTEIN"/>
    <property type="match status" value="1"/>
</dbReference>
<gene>
    <name evidence="2" type="ORF">FA15DRAFT_606470</name>
</gene>
<keyword evidence="1" id="KW-0472">Membrane</keyword>